<keyword evidence="12" id="KW-1185">Reference proteome</keyword>
<dbReference type="GO" id="GO:0005737">
    <property type="term" value="C:cytoplasm"/>
    <property type="evidence" value="ECO:0007669"/>
    <property type="project" value="TreeGrafter"/>
</dbReference>
<proteinExistence type="inferred from homology"/>
<evidence type="ECO:0000256" key="6">
    <source>
        <dbReference type="ARBA" id="ARBA00023102"/>
    </source>
</evidence>
<dbReference type="InterPro" id="IPR010140">
    <property type="entry name" value="Histidinol_P_phosphatase_HisJ"/>
</dbReference>
<evidence type="ECO:0000313" key="11">
    <source>
        <dbReference type="EMBL" id="QQK81144.1"/>
    </source>
</evidence>
<dbReference type="InterPro" id="IPR016195">
    <property type="entry name" value="Pol/histidinol_Pase-like"/>
</dbReference>
<dbReference type="GO" id="GO:0004401">
    <property type="term" value="F:histidinol-phosphatase activity"/>
    <property type="evidence" value="ECO:0007669"/>
    <property type="project" value="UniProtKB-UniRule"/>
</dbReference>
<comment type="catalytic activity">
    <reaction evidence="7 8">
        <text>L-histidinol phosphate + H2O = L-histidinol + phosphate</text>
        <dbReference type="Rhea" id="RHEA:14465"/>
        <dbReference type="ChEBI" id="CHEBI:15377"/>
        <dbReference type="ChEBI" id="CHEBI:43474"/>
        <dbReference type="ChEBI" id="CHEBI:57699"/>
        <dbReference type="ChEBI" id="CHEBI:57980"/>
        <dbReference type="EC" id="3.1.3.15"/>
    </reaction>
</comment>
<evidence type="ECO:0000256" key="5">
    <source>
        <dbReference type="ARBA" id="ARBA00022801"/>
    </source>
</evidence>
<evidence type="ECO:0000256" key="2">
    <source>
        <dbReference type="ARBA" id="ARBA00009152"/>
    </source>
</evidence>
<accession>A0A7T6ZCU7</accession>
<dbReference type="Pfam" id="PF02811">
    <property type="entry name" value="PHP"/>
    <property type="match status" value="1"/>
</dbReference>
<evidence type="ECO:0000313" key="12">
    <source>
        <dbReference type="Proteomes" id="UP000595349"/>
    </source>
</evidence>
<feature type="domain" description="PHP" evidence="10">
    <location>
        <begin position="7"/>
        <end position="215"/>
    </location>
</feature>
<evidence type="ECO:0000256" key="4">
    <source>
        <dbReference type="ARBA" id="ARBA00022605"/>
    </source>
</evidence>
<dbReference type="PANTHER" id="PTHR21039:SF0">
    <property type="entry name" value="HISTIDINOL-PHOSPHATASE"/>
    <property type="match status" value="1"/>
</dbReference>
<evidence type="ECO:0000256" key="9">
    <source>
        <dbReference type="SAM" id="MobiDB-lite"/>
    </source>
</evidence>
<dbReference type="KEGG" id="scib:HUG20_15385"/>
<dbReference type="NCBIfam" id="NF005996">
    <property type="entry name" value="PRK08123.1"/>
    <property type="match status" value="1"/>
</dbReference>
<dbReference type="InterPro" id="IPR004013">
    <property type="entry name" value="PHP_dom"/>
</dbReference>
<comment type="similarity">
    <text evidence="2 8">Belongs to the PHP hydrolase family. HisK subfamily.</text>
</comment>
<dbReference type="PANTHER" id="PTHR21039">
    <property type="entry name" value="HISTIDINOL PHOSPHATASE-RELATED"/>
    <property type="match status" value="1"/>
</dbReference>
<keyword evidence="5 8" id="KW-0378">Hydrolase</keyword>
<evidence type="ECO:0000256" key="7">
    <source>
        <dbReference type="ARBA" id="ARBA00049158"/>
    </source>
</evidence>
<gene>
    <name evidence="11" type="primary">hisJ</name>
    <name evidence="11" type="ORF">HUG20_15385</name>
</gene>
<dbReference type="EMBL" id="CP054706">
    <property type="protein sequence ID" value="QQK81144.1"/>
    <property type="molecule type" value="Genomic_DNA"/>
</dbReference>
<dbReference type="AlphaFoldDB" id="A0A7T6ZCU7"/>
<dbReference type="GO" id="GO:0000105">
    <property type="term" value="P:L-histidine biosynthetic process"/>
    <property type="evidence" value="ECO:0007669"/>
    <property type="project" value="UniProtKB-UniRule"/>
</dbReference>
<keyword evidence="6 8" id="KW-0368">Histidine biosynthesis</keyword>
<evidence type="ECO:0000256" key="3">
    <source>
        <dbReference type="ARBA" id="ARBA00013085"/>
    </source>
</evidence>
<comment type="pathway">
    <text evidence="1 8">Amino-acid biosynthesis; L-histidine biosynthesis; L-histidine from 5-phospho-alpha-D-ribose 1-diphosphate: step 8/9.</text>
</comment>
<reference evidence="11 12" key="1">
    <citation type="submission" date="2020-06" db="EMBL/GenBank/DDBJ databases">
        <title>Genomic analysis of Salicibibacter sp. NKC21-4.</title>
        <authorList>
            <person name="Oh Y.J."/>
        </authorList>
    </citation>
    <scope>NUCLEOTIDE SEQUENCE [LARGE SCALE GENOMIC DNA]</scope>
    <source>
        <strain evidence="11 12">NKC21-4</strain>
    </source>
</reference>
<sequence length="277" mass="31022">MENIQYDGHVHTPFCPHGSDASLEQYVETAITLGYRSISFCEHAPLPEGFPDPTPKKDSGMLRSDLEAYIKTIQDVRERYKKNITILIGLEIDFIEGFETKTKAFLDEYGPILDDAILSVHFIYTKEAYGLLDYSAETFRAIAKQAGGIDPLVRRYYETVLRSISFDLGKYKPNRLGHVSLARKFRKKFALPNDEQWLEAILSAAKKEGLSLDVNGAGVVKPLCGEPYPPVAIIEKAERMGIPLVYGSDAHHPDGLGQGTEELPEMKLGMPGRYPRK</sequence>
<dbReference type="NCBIfam" id="TIGR01856">
    <property type="entry name" value="hisJ_fam"/>
    <property type="match status" value="1"/>
</dbReference>
<protein>
    <recommendedName>
        <fullName evidence="3 8">Histidinol-phosphatase</fullName>
        <shortName evidence="8">HolPase</shortName>
        <ecNumber evidence="3 8">3.1.3.15</ecNumber>
    </recommendedName>
</protein>
<evidence type="ECO:0000256" key="8">
    <source>
        <dbReference type="RuleBase" id="RU366003"/>
    </source>
</evidence>
<dbReference type="EC" id="3.1.3.15" evidence="3 8"/>
<dbReference type="Gene3D" id="3.20.20.140">
    <property type="entry name" value="Metal-dependent hydrolases"/>
    <property type="match status" value="1"/>
</dbReference>
<evidence type="ECO:0000256" key="1">
    <source>
        <dbReference type="ARBA" id="ARBA00004970"/>
    </source>
</evidence>
<dbReference type="CDD" id="cd12110">
    <property type="entry name" value="PHP_HisPPase_Hisj_like"/>
    <property type="match status" value="1"/>
</dbReference>
<evidence type="ECO:0000259" key="10">
    <source>
        <dbReference type="Pfam" id="PF02811"/>
    </source>
</evidence>
<dbReference type="Proteomes" id="UP000595349">
    <property type="component" value="Chromosome"/>
</dbReference>
<feature type="region of interest" description="Disordered" evidence="9">
    <location>
        <begin position="251"/>
        <end position="277"/>
    </location>
</feature>
<dbReference type="RefSeq" id="WP_200085576.1">
    <property type="nucleotide sequence ID" value="NZ_CP054706.1"/>
</dbReference>
<dbReference type="SUPFAM" id="SSF89550">
    <property type="entry name" value="PHP domain-like"/>
    <property type="match status" value="1"/>
</dbReference>
<keyword evidence="4 8" id="KW-0028">Amino-acid biosynthesis</keyword>
<name>A0A7T6ZCU7_9BACI</name>
<organism evidence="11 12">
    <name type="scientific">Salicibibacter cibi</name>
    <dbReference type="NCBI Taxonomy" id="2743001"/>
    <lineage>
        <taxon>Bacteria</taxon>
        <taxon>Bacillati</taxon>
        <taxon>Bacillota</taxon>
        <taxon>Bacilli</taxon>
        <taxon>Bacillales</taxon>
        <taxon>Bacillaceae</taxon>
        <taxon>Salicibibacter</taxon>
    </lineage>
</organism>
<dbReference type="UniPathway" id="UPA00031">
    <property type="reaction ID" value="UER00013"/>
</dbReference>